<proteinExistence type="predicted"/>
<evidence type="ECO:0000313" key="3">
    <source>
        <dbReference type="Proteomes" id="UP001139648"/>
    </source>
</evidence>
<sequence length="87" mass="9006">MEIRKTVTILVAGIGAVSQLAGGNAAAASGPGPVAAAAAQPDREASYGEEGPARVWFTPTTVDYYAAEELHQQASSRDRLAPTRTHV</sequence>
<comment type="caution">
    <text evidence="2">The sequence shown here is derived from an EMBL/GenBank/DDBJ whole genome shotgun (WGS) entry which is preliminary data.</text>
</comment>
<protein>
    <submittedName>
        <fullName evidence="2">Uncharacterized protein</fullName>
    </submittedName>
</protein>
<accession>A0A9X2G9N9</accession>
<feature type="region of interest" description="Disordered" evidence="1">
    <location>
        <begin position="23"/>
        <end position="50"/>
    </location>
</feature>
<feature type="compositionally biased region" description="Low complexity" evidence="1">
    <location>
        <begin position="23"/>
        <end position="40"/>
    </location>
</feature>
<dbReference type="RefSeq" id="WP_253740158.1">
    <property type="nucleotide sequence ID" value="NZ_BAABKA010000101.1"/>
</dbReference>
<dbReference type="AlphaFoldDB" id="A0A9X2G9N9"/>
<name>A0A9X2G9N9_9ACTN</name>
<dbReference type="EMBL" id="JAMZEB010000001">
    <property type="protein sequence ID" value="MCP2353622.1"/>
    <property type="molecule type" value="Genomic_DNA"/>
</dbReference>
<evidence type="ECO:0000256" key="1">
    <source>
        <dbReference type="SAM" id="MobiDB-lite"/>
    </source>
</evidence>
<dbReference type="Proteomes" id="UP001139648">
    <property type="component" value="Unassembled WGS sequence"/>
</dbReference>
<reference evidence="2" key="1">
    <citation type="submission" date="2022-06" db="EMBL/GenBank/DDBJ databases">
        <title>Sequencing the genomes of 1000 actinobacteria strains.</title>
        <authorList>
            <person name="Klenk H.-P."/>
        </authorList>
    </citation>
    <scope>NUCLEOTIDE SEQUENCE</scope>
    <source>
        <strain evidence="2">DSM 46694</strain>
    </source>
</reference>
<organism evidence="2 3">
    <name type="scientific">Nonomuraea thailandensis</name>
    <dbReference type="NCBI Taxonomy" id="1188745"/>
    <lineage>
        <taxon>Bacteria</taxon>
        <taxon>Bacillati</taxon>
        <taxon>Actinomycetota</taxon>
        <taxon>Actinomycetes</taxon>
        <taxon>Streptosporangiales</taxon>
        <taxon>Streptosporangiaceae</taxon>
        <taxon>Nonomuraea</taxon>
    </lineage>
</organism>
<gene>
    <name evidence="2" type="ORF">HD597_000642</name>
</gene>
<evidence type="ECO:0000313" key="2">
    <source>
        <dbReference type="EMBL" id="MCP2353622.1"/>
    </source>
</evidence>
<keyword evidence="3" id="KW-1185">Reference proteome</keyword>